<accession>A0ABW4K4C1</accession>
<evidence type="ECO:0000313" key="6">
    <source>
        <dbReference type="Proteomes" id="UP001597308"/>
    </source>
</evidence>
<dbReference type="PANTHER" id="PTHR47235">
    <property type="entry name" value="BLR6548 PROTEIN"/>
    <property type="match status" value="1"/>
</dbReference>
<evidence type="ECO:0000256" key="3">
    <source>
        <dbReference type="SAM" id="SignalP"/>
    </source>
</evidence>
<gene>
    <name evidence="5" type="ORF">ACFSCV_06195</name>
</gene>
<dbReference type="Pfam" id="PF13458">
    <property type="entry name" value="Peripla_BP_6"/>
    <property type="match status" value="1"/>
</dbReference>
<evidence type="ECO:0000256" key="2">
    <source>
        <dbReference type="ARBA" id="ARBA00022729"/>
    </source>
</evidence>
<dbReference type="Gene3D" id="3.40.50.2300">
    <property type="match status" value="2"/>
</dbReference>
<feature type="chain" id="PRO_5046991095" evidence="3">
    <location>
        <begin position="31"/>
        <end position="436"/>
    </location>
</feature>
<evidence type="ECO:0000259" key="4">
    <source>
        <dbReference type="Pfam" id="PF13458"/>
    </source>
</evidence>
<evidence type="ECO:0000313" key="5">
    <source>
        <dbReference type="EMBL" id="MFD1702592.1"/>
    </source>
</evidence>
<dbReference type="Proteomes" id="UP001597308">
    <property type="component" value="Unassembled WGS sequence"/>
</dbReference>
<sequence length="436" mass="47608">MTRVRPAGLRTLFFAVAALPAAFAVAPASAEDSATEIHHPMLVTRTGPYATGATGVSSGQQDYFALVNAQGGVGGAQIRWSECEFGYETPRALECYERFRGQWKVVYPNSTPAVVALSERLAADKVAGINPAGNRADATDGATFPYLFPVVANFWAQASSTIRYIAEREGGEDKLKGKKIAFLHLDNAYGRGAIPVLDELSKRFGFEWRSFPLPTPGLEQSAAWVDIARRYRADWAIQWNYGQSCSVPFTEIQKVGFPIDRFIGTLWCGSEEDIAAAGDLAKGYVSASYQGVGTGFPIIQQILEKVYGAGKGALPRERVGTVAYNRGVFTGILIVEAFRNAVRDHGLPLSGEKVLDGLNKVQLTKERLKDLGAEGLVPEIKLSPDYHGGVDAQLFQSWDGERWTTISGWVPPYEDVVWARIKRSVDEYRASVASKN</sequence>
<organism evidence="5 6">
    <name type="scientific">Methylopila henanensis</name>
    <dbReference type="NCBI Taxonomy" id="873516"/>
    <lineage>
        <taxon>Bacteria</taxon>
        <taxon>Pseudomonadati</taxon>
        <taxon>Pseudomonadota</taxon>
        <taxon>Alphaproteobacteria</taxon>
        <taxon>Hyphomicrobiales</taxon>
        <taxon>Methylopilaceae</taxon>
        <taxon>Methylopila</taxon>
    </lineage>
</organism>
<keyword evidence="6" id="KW-1185">Reference proteome</keyword>
<proteinExistence type="inferred from homology"/>
<dbReference type="EMBL" id="JBHUER010000003">
    <property type="protein sequence ID" value="MFD1702592.1"/>
    <property type="molecule type" value="Genomic_DNA"/>
</dbReference>
<keyword evidence="2 3" id="KW-0732">Signal</keyword>
<dbReference type="CDD" id="cd06334">
    <property type="entry name" value="PBP1_ABC_ligand_binding-like"/>
    <property type="match status" value="1"/>
</dbReference>
<feature type="signal peptide" evidence="3">
    <location>
        <begin position="1"/>
        <end position="30"/>
    </location>
</feature>
<feature type="domain" description="Leucine-binding protein" evidence="4">
    <location>
        <begin position="40"/>
        <end position="363"/>
    </location>
</feature>
<comment type="similarity">
    <text evidence="1">Belongs to the leucine-binding protein family.</text>
</comment>
<evidence type="ECO:0000256" key="1">
    <source>
        <dbReference type="ARBA" id="ARBA00010062"/>
    </source>
</evidence>
<dbReference type="PANTHER" id="PTHR47235:SF1">
    <property type="entry name" value="BLR6548 PROTEIN"/>
    <property type="match status" value="1"/>
</dbReference>
<dbReference type="InterPro" id="IPR028082">
    <property type="entry name" value="Peripla_BP_I"/>
</dbReference>
<dbReference type="SUPFAM" id="SSF53822">
    <property type="entry name" value="Periplasmic binding protein-like I"/>
    <property type="match status" value="1"/>
</dbReference>
<reference evidence="6" key="1">
    <citation type="journal article" date="2019" name="Int. J. Syst. Evol. Microbiol.">
        <title>The Global Catalogue of Microorganisms (GCM) 10K type strain sequencing project: providing services to taxonomists for standard genome sequencing and annotation.</title>
        <authorList>
            <consortium name="The Broad Institute Genomics Platform"/>
            <consortium name="The Broad Institute Genome Sequencing Center for Infectious Disease"/>
            <person name="Wu L."/>
            <person name="Ma J."/>
        </authorList>
    </citation>
    <scope>NUCLEOTIDE SEQUENCE [LARGE SCALE GENOMIC DNA]</scope>
    <source>
        <strain evidence="6">KCTC 23707</strain>
    </source>
</reference>
<comment type="caution">
    <text evidence="5">The sequence shown here is derived from an EMBL/GenBank/DDBJ whole genome shotgun (WGS) entry which is preliminary data.</text>
</comment>
<protein>
    <submittedName>
        <fullName evidence="5">ABC transporter substrate-binding protein</fullName>
    </submittedName>
</protein>
<name>A0ABW4K4C1_9HYPH</name>
<dbReference type="InterPro" id="IPR028081">
    <property type="entry name" value="Leu-bd"/>
</dbReference>
<dbReference type="RefSeq" id="WP_378798027.1">
    <property type="nucleotide sequence ID" value="NZ_JBHUER010000003.1"/>
</dbReference>